<dbReference type="EMBL" id="CAJPEX010001891">
    <property type="protein sequence ID" value="CAG0920152.1"/>
    <property type="molecule type" value="Genomic_DNA"/>
</dbReference>
<reference evidence="3" key="1">
    <citation type="submission" date="2020-11" db="EMBL/GenBank/DDBJ databases">
        <authorList>
            <person name="Tran Van P."/>
        </authorList>
    </citation>
    <scope>NUCLEOTIDE SEQUENCE</scope>
</reference>
<evidence type="ECO:0000313" key="3">
    <source>
        <dbReference type="EMBL" id="CAD7280000.1"/>
    </source>
</evidence>
<protein>
    <submittedName>
        <fullName evidence="3">Uncharacterized protein</fullName>
    </submittedName>
</protein>
<gene>
    <name evidence="3" type="ORF">NMOB1V02_LOCUS7664</name>
</gene>
<feature type="compositionally biased region" description="Basic and acidic residues" evidence="2">
    <location>
        <begin position="85"/>
        <end position="96"/>
    </location>
</feature>
<feature type="compositionally biased region" description="Low complexity" evidence="2">
    <location>
        <begin position="120"/>
        <end position="130"/>
    </location>
</feature>
<evidence type="ECO:0000256" key="2">
    <source>
        <dbReference type="SAM" id="MobiDB-lite"/>
    </source>
</evidence>
<name>A0A7R9BTN6_9CRUS</name>
<feature type="compositionally biased region" description="Basic residues" evidence="2">
    <location>
        <begin position="97"/>
        <end position="107"/>
    </location>
</feature>
<accession>A0A7R9BTN6</accession>
<keyword evidence="1" id="KW-0175">Coiled coil</keyword>
<evidence type="ECO:0000256" key="1">
    <source>
        <dbReference type="SAM" id="Coils"/>
    </source>
</evidence>
<feature type="compositionally biased region" description="Polar residues" evidence="2">
    <location>
        <begin position="65"/>
        <end position="75"/>
    </location>
</feature>
<feature type="compositionally biased region" description="Polar residues" evidence="2">
    <location>
        <begin position="43"/>
        <end position="57"/>
    </location>
</feature>
<dbReference type="EMBL" id="OA883928">
    <property type="protein sequence ID" value="CAD7280000.1"/>
    <property type="molecule type" value="Genomic_DNA"/>
</dbReference>
<keyword evidence="4" id="KW-1185">Reference proteome</keyword>
<sequence>MRTSFRATNDSSFPPTGGLVRFFRGLLISKETVRMPANREPDSVNSPSFNDSQSFQESGIFDGSCSISDAVSESTQTDDADVSDDCPKVDDVDTKTQQKRKKMKMMSKPKPVAVFKDESSSSCVDSHSSSGANDDEDDEECGVRVSVVKRLESEKARLAEEAESWKSRAETLARDVEVLSQKLRNLEFAEKSARQQIKALNLETSSSAMFEIP</sequence>
<feature type="coiled-coil region" evidence="1">
    <location>
        <begin position="148"/>
        <end position="203"/>
    </location>
</feature>
<organism evidence="3">
    <name type="scientific">Notodromas monacha</name>
    <dbReference type="NCBI Taxonomy" id="399045"/>
    <lineage>
        <taxon>Eukaryota</taxon>
        <taxon>Metazoa</taxon>
        <taxon>Ecdysozoa</taxon>
        <taxon>Arthropoda</taxon>
        <taxon>Crustacea</taxon>
        <taxon>Oligostraca</taxon>
        <taxon>Ostracoda</taxon>
        <taxon>Podocopa</taxon>
        <taxon>Podocopida</taxon>
        <taxon>Cypridocopina</taxon>
        <taxon>Cypridoidea</taxon>
        <taxon>Cyprididae</taxon>
        <taxon>Notodromas</taxon>
    </lineage>
</organism>
<dbReference type="AlphaFoldDB" id="A0A7R9BTN6"/>
<dbReference type="Proteomes" id="UP000678499">
    <property type="component" value="Unassembled WGS sequence"/>
</dbReference>
<feature type="region of interest" description="Disordered" evidence="2">
    <location>
        <begin position="34"/>
        <end position="141"/>
    </location>
</feature>
<proteinExistence type="predicted"/>
<evidence type="ECO:0000313" key="4">
    <source>
        <dbReference type="Proteomes" id="UP000678499"/>
    </source>
</evidence>